<evidence type="ECO:0000313" key="3">
    <source>
        <dbReference type="Proteomes" id="UP000095287"/>
    </source>
</evidence>
<keyword evidence="2" id="KW-0472">Membrane</keyword>
<dbReference type="GO" id="GO:0007606">
    <property type="term" value="P:sensory perception of chemical stimulus"/>
    <property type="evidence" value="ECO:0007669"/>
    <property type="project" value="InterPro"/>
</dbReference>
<feature type="transmembrane region" description="Helical" evidence="2">
    <location>
        <begin position="95"/>
        <end position="115"/>
    </location>
</feature>
<dbReference type="Pfam" id="PF03125">
    <property type="entry name" value="Sre"/>
    <property type="match status" value="1"/>
</dbReference>
<dbReference type="Proteomes" id="UP000095287">
    <property type="component" value="Unplaced"/>
</dbReference>
<sequence>AFTYIIVGCALLSIIAYHVTYFLNRRGSNRISVVDERRVSQIFKTLSEKYQIDENRKVIQVMLPMAWVHFLLYFGAYGGYIVLFQLRNIDDVEDAILSEALGLITFYAPIFAVYARWQFSVKPKNDAKRIMEKICSERRSDYFRQMNQLFESNVTVHHVEVRTRRKCWCL</sequence>
<evidence type="ECO:0000256" key="2">
    <source>
        <dbReference type="SAM" id="Phobius"/>
    </source>
</evidence>
<dbReference type="AlphaFoldDB" id="A0A1I8ADG6"/>
<protein>
    <submittedName>
        <fullName evidence="4">(ABC) transporter</fullName>
    </submittedName>
</protein>
<feature type="transmembrane region" description="Helical" evidence="2">
    <location>
        <begin position="61"/>
        <end position="83"/>
    </location>
</feature>
<reference evidence="4" key="1">
    <citation type="submission" date="2016-11" db="UniProtKB">
        <authorList>
            <consortium name="WormBaseParasite"/>
        </authorList>
    </citation>
    <scope>IDENTIFICATION</scope>
</reference>
<comment type="similarity">
    <text evidence="1">Belongs to the nematode receptor-like protein sre family.</text>
</comment>
<feature type="transmembrane region" description="Helical" evidence="2">
    <location>
        <begin position="5"/>
        <end position="23"/>
    </location>
</feature>
<evidence type="ECO:0000313" key="4">
    <source>
        <dbReference type="WBParaSite" id="L893_g4649.t1"/>
    </source>
</evidence>
<dbReference type="PANTHER" id="PTHR46561">
    <property type="entry name" value="SERPENTINE RECEPTOR, CLASS AB (CLASS A-LIKE)-RELATED"/>
    <property type="match status" value="1"/>
</dbReference>
<dbReference type="GO" id="GO:0016020">
    <property type="term" value="C:membrane"/>
    <property type="evidence" value="ECO:0007669"/>
    <property type="project" value="InterPro"/>
</dbReference>
<keyword evidence="2" id="KW-0812">Transmembrane</keyword>
<dbReference type="InterPro" id="IPR053286">
    <property type="entry name" value="Nematode_rcpt-like_srab"/>
</dbReference>
<organism evidence="3 4">
    <name type="scientific">Steinernema glaseri</name>
    <dbReference type="NCBI Taxonomy" id="37863"/>
    <lineage>
        <taxon>Eukaryota</taxon>
        <taxon>Metazoa</taxon>
        <taxon>Ecdysozoa</taxon>
        <taxon>Nematoda</taxon>
        <taxon>Chromadorea</taxon>
        <taxon>Rhabditida</taxon>
        <taxon>Tylenchina</taxon>
        <taxon>Panagrolaimomorpha</taxon>
        <taxon>Strongyloidoidea</taxon>
        <taxon>Steinernematidae</taxon>
        <taxon>Steinernema</taxon>
    </lineage>
</organism>
<keyword evidence="3" id="KW-1185">Reference proteome</keyword>
<accession>A0A1I8ADG6</accession>
<evidence type="ECO:0000256" key="1">
    <source>
        <dbReference type="ARBA" id="ARBA00006803"/>
    </source>
</evidence>
<dbReference type="InterPro" id="IPR004151">
    <property type="entry name" value="7TM_GPCR_serpentine_rcpt_Sre"/>
</dbReference>
<dbReference type="PANTHER" id="PTHR46561:SF11">
    <property type="entry name" value="SERPENTINE RECEPTOR CLASS ALPHA_BETA-14"/>
    <property type="match status" value="1"/>
</dbReference>
<keyword evidence="2" id="KW-1133">Transmembrane helix</keyword>
<dbReference type="WBParaSite" id="L893_g4649.t1">
    <property type="protein sequence ID" value="L893_g4649.t1"/>
    <property type="gene ID" value="L893_g4649"/>
</dbReference>
<proteinExistence type="inferred from homology"/>
<name>A0A1I8ADG6_9BILA</name>